<reference evidence="2 3" key="1">
    <citation type="submission" date="2011-02" db="EMBL/GenBank/DDBJ databases">
        <title>The Genome Sequence of Sphaeroforma arctica JP610.</title>
        <authorList>
            <consortium name="The Broad Institute Genome Sequencing Platform"/>
            <person name="Russ C."/>
            <person name="Cuomo C."/>
            <person name="Young S.K."/>
            <person name="Zeng Q."/>
            <person name="Gargeya S."/>
            <person name="Alvarado L."/>
            <person name="Berlin A."/>
            <person name="Chapman S.B."/>
            <person name="Chen Z."/>
            <person name="Freedman E."/>
            <person name="Gellesch M."/>
            <person name="Goldberg J."/>
            <person name="Griggs A."/>
            <person name="Gujja S."/>
            <person name="Heilman E."/>
            <person name="Heiman D."/>
            <person name="Howarth C."/>
            <person name="Mehta T."/>
            <person name="Neiman D."/>
            <person name="Pearson M."/>
            <person name="Roberts A."/>
            <person name="Saif S."/>
            <person name="Shea T."/>
            <person name="Shenoy N."/>
            <person name="Sisk P."/>
            <person name="Stolte C."/>
            <person name="Sykes S."/>
            <person name="White J."/>
            <person name="Yandava C."/>
            <person name="Burger G."/>
            <person name="Gray M.W."/>
            <person name="Holland P.W.H."/>
            <person name="King N."/>
            <person name="Lang F.B.F."/>
            <person name="Roger A.J."/>
            <person name="Ruiz-Trillo I."/>
            <person name="Haas B."/>
            <person name="Nusbaum C."/>
            <person name="Birren B."/>
        </authorList>
    </citation>
    <scope>NUCLEOTIDE SEQUENCE [LARGE SCALE GENOMIC DNA]</scope>
    <source>
        <strain evidence="2 3">JP610</strain>
    </source>
</reference>
<dbReference type="GeneID" id="25911709"/>
<dbReference type="InterPro" id="IPR036188">
    <property type="entry name" value="FAD/NAD-bd_sf"/>
</dbReference>
<evidence type="ECO:0000313" key="3">
    <source>
        <dbReference type="Proteomes" id="UP000054560"/>
    </source>
</evidence>
<dbReference type="Proteomes" id="UP000054560">
    <property type="component" value="Unassembled WGS sequence"/>
</dbReference>
<dbReference type="EMBL" id="KQ243166">
    <property type="protein sequence ID" value="KNC76289.1"/>
    <property type="molecule type" value="Genomic_DNA"/>
</dbReference>
<evidence type="ECO:0008006" key="4">
    <source>
        <dbReference type="Google" id="ProtNLM"/>
    </source>
</evidence>
<dbReference type="RefSeq" id="XP_014150191.1">
    <property type="nucleotide sequence ID" value="XM_014294716.1"/>
</dbReference>
<evidence type="ECO:0000313" key="2">
    <source>
        <dbReference type="EMBL" id="KNC76289.1"/>
    </source>
</evidence>
<dbReference type="eggNOG" id="KOG1399">
    <property type="taxonomic scope" value="Eukaryota"/>
</dbReference>
<dbReference type="STRING" id="667725.A0A0L0FHN4"/>
<dbReference type="InterPro" id="IPR050982">
    <property type="entry name" value="Auxin_biosynth/cation_transpt"/>
</dbReference>
<sequence length="605" mass="67345">MTEEMSNPVEAWLSQFELAIEHKNIDDLIQLFAEECYWRDLVSFTWNIKTMEGRDAIQEMLTSTLAHIQPTNWSVDGDVTPAADGSGMLEALLTYNTCVARGRAHVRINEHGKCFTLLTSITELIGHEELAGISRPKGVEHGVVMNRSSWLEEKEKELRELGGSDDKQPYCVIIGGGQAGIMLGARLKRMGVPTIIVEKREKAGDSWRHRYKSLCLHDPVQYCHLPYIMFPDFWPLYTPKDKMGDWLEMYTKLLDLNFWGNTACTKAVYDSNAKEWTVNVTRDGTNLHVLRPKHVIMATGMSGLPNVPDFPGADEFKGEIHHSSAHGHSEGYRGKSCVVLGSNNSAHDICAALYESGAGSVTMVQRSSTLVAKIDTQRSLCLDPLYSEQAVASGIDHNKADILLASMPYKVLTKVQAGVAEEMSRRDAEFYKQLVNTGFLLDMGCDGTGLFMKYLRRGSGYYIDVGASELVIDGRVKLCNNVTIDRIHENSVVLTDGSELPADLIVYATGYKSMNGFAAKIISPEVADRVGKVWGLGSGTKKDPGPWEGELRNMWKPTQQEALWFTGGNLHQSRHYSMFLALQLKARYEGLATPVYGLQEVHHLS</sequence>
<dbReference type="OrthoDB" id="66881at2759"/>
<name>A0A0L0FHN4_9EUKA</name>
<proteinExistence type="predicted"/>
<dbReference type="InterPro" id="IPR032710">
    <property type="entry name" value="NTF2-like_dom_sf"/>
</dbReference>
<dbReference type="Gene3D" id="3.10.450.50">
    <property type="match status" value="1"/>
</dbReference>
<evidence type="ECO:0000256" key="1">
    <source>
        <dbReference type="ARBA" id="ARBA00023002"/>
    </source>
</evidence>
<gene>
    <name evidence="2" type="ORF">SARC_11205</name>
</gene>
<keyword evidence="1" id="KW-0560">Oxidoreductase</keyword>
<dbReference type="GO" id="GO:0004497">
    <property type="term" value="F:monooxygenase activity"/>
    <property type="evidence" value="ECO:0007669"/>
    <property type="project" value="TreeGrafter"/>
</dbReference>
<dbReference type="SUPFAM" id="SSF54427">
    <property type="entry name" value="NTF2-like"/>
    <property type="match status" value="1"/>
</dbReference>
<dbReference type="Pfam" id="PF13738">
    <property type="entry name" value="Pyr_redox_3"/>
    <property type="match status" value="1"/>
</dbReference>
<dbReference type="SUPFAM" id="SSF51905">
    <property type="entry name" value="FAD/NAD(P)-binding domain"/>
    <property type="match status" value="1"/>
</dbReference>
<dbReference type="AlphaFoldDB" id="A0A0L0FHN4"/>
<protein>
    <recommendedName>
        <fullName evidence="4">FAD/NAD(P)-binding domain-containing protein</fullName>
    </recommendedName>
</protein>
<dbReference type="Gene3D" id="3.50.50.60">
    <property type="entry name" value="FAD/NAD(P)-binding domain"/>
    <property type="match status" value="1"/>
</dbReference>
<organism evidence="2 3">
    <name type="scientific">Sphaeroforma arctica JP610</name>
    <dbReference type="NCBI Taxonomy" id="667725"/>
    <lineage>
        <taxon>Eukaryota</taxon>
        <taxon>Ichthyosporea</taxon>
        <taxon>Ichthyophonida</taxon>
        <taxon>Sphaeroforma</taxon>
    </lineage>
</organism>
<keyword evidence="3" id="KW-1185">Reference proteome</keyword>
<dbReference type="PANTHER" id="PTHR43539:SF68">
    <property type="entry name" value="FLAVIN-BINDING MONOOXYGENASE-LIKE PROTEIN (AFU_ORTHOLOGUE AFUA_4G09220)"/>
    <property type="match status" value="1"/>
</dbReference>
<accession>A0A0L0FHN4</accession>
<dbReference type="GO" id="GO:0050660">
    <property type="term" value="F:flavin adenine dinucleotide binding"/>
    <property type="evidence" value="ECO:0007669"/>
    <property type="project" value="TreeGrafter"/>
</dbReference>
<dbReference type="PANTHER" id="PTHR43539">
    <property type="entry name" value="FLAVIN-BINDING MONOOXYGENASE-LIKE PROTEIN (AFU_ORTHOLOGUE AFUA_4G09220)"/>
    <property type="match status" value="1"/>
</dbReference>